<dbReference type="Gene3D" id="3.40.50.1390">
    <property type="entry name" value="Resolvase, N-terminal catalytic domain"/>
    <property type="match status" value="1"/>
</dbReference>
<name>A0A4Y3QMZ3_MICTE</name>
<dbReference type="InterPro" id="IPR036162">
    <property type="entry name" value="Resolvase-like_N_sf"/>
</dbReference>
<dbReference type="AlphaFoldDB" id="A0A4Y3QMZ3"/>
<dbReference type="GeneID" id="57145273"/>
<dbReference type="Proteomes" id="UP000319525">
    <property type="component" value="Unassembled WGS sequence"/>
</dbReference>
<dbReference type="RefSeq" id="WP_218026363.1">
    <property type="nucleotide sequence ID" value="NZ_BJML01000008.1"/>
</dbReference>
<feature type="region of interest" description="Disordered" evidence="1">
    <location>
        <begin position="53"/>
        <end position="76"/>
    </location>
</feature>
<evidence type="ECO:0000256" key="1">
    <source>
        <dbReference type="SAM" id="MobiDB-lite"/>
    </source>
</evidence>
<dbReference type="SUPFAM" id="SSF53041">
    <property type="entry name" value="Resolvase-like"/>
    <property type="match status" value="1"/>
</dbReference>
<reference evidence="2 3" key="1">
    <citation type="submission" date="2019-06" db="EMBL/GenBank/DDBJ databases">
        <title>Whole genome shotgun sequence of Microbacterium testaceum NBRC 12675.</title>
        <authorList>
            <person name="Hosoyama A."/>
            <person name="Uohara A."/>
            <person name="Ohji S."/>
            <person name="Ichikawa N."/>
        </authorList>
    </citation>
    <scope>NUCLEOTIDE SEQUENCE [LARGE SCALE GENOMIC DNA]</scope>
    <source>
        <strain evidence="2 3">NBRC 12675</strain>
    </source>
</reference>
<dbReference type="EMBL" id="BJML01000008">
    <property type="protein sequence ID" value="GEB46644.1"/>
    <property type="molecule type" value="Genomic_DNA"/>
</dbReference>
<protein>
    <recommendedName>
        <fullName evidence="4">Resolvase/invertase-type recombinase catalytic domain-containing protein</fullName>
    </recommendedName>
</protein>
<evidence type="ECO:0000313" key="2">
    <source>
        <dbReference type="EMBL" id="GEB46644.1"/>
    </source>
</evidence>
<evidence type="ECO:0008006" key="4">
    <source>
        <dbReference type="Google" id="ProtNLM"/>
    </source>
</evidence>
<sequence length="126" mass="13921">MNLDRLLRGQVGLLSIIGAGKTVATVEDDLDLTPDHGGFRAELLTSLATFETNRKRERQTRSNESRAARGLPVPGKRRFGFESGNIVERPEEAGVIRAAHRDLLAGHSVRSIAREWNQRPCAYAPC</sequence>
<accession>A0A4Y3QMZ3</accession>
<gene>
    <name evidence="2" type="ORF">MTE01_25890</name>
</gene>
<organism evidence="2 3">
    <name type="scientific">Microbacterium testaceum</name>
    <name type="common">Aureobacterium testaceum</name>
    <name type="synonym">Brevibacterium testaceum</name>
    <dbReference type="NCBI Taxonomy" id="2033"/>
    <lineage>
        <taxon>Bacteria</taxon>
        <taxon>Bacillati</taxon>
        <taxon>Actinomycetota</taxon>
        <taxon>Actinomycetes</taxon>
        <taxon>Micrococcales</taxon>
        <taxon>Microbacteriaceae</taxon>
        <taxon>Microbacterium</taxon>
    </lineage>
</organism>
<comment type="caution">
    <text evidence="2">The sequence shown here is derived from an EMBL/GenBank/DDBJ whole genome shotgun (WGS) entry which is preliminary data.</text>
</comment>
<dbReference type="GO" id="GO:0000150">
    <property type="term" value="F:DNA strand exchange activity"/>
    <property type="evidence" value="ECO:0007669"/>
    <property type="project" value="InterPro"/>
</dbReference>
<proteinExistence type="predicted"/>
<dbReference type="GO" id="GO:0003677">
    <property type="term" value="F:DNA binding"/>
    <property type="evidence" value="ECO:0007669"/>
    <property type="project" value="InterPro"/>
</dbReference>
<evidence type="ECO:0000313" key="3">
    <source>
        <dbReference type="Proteomes" id="UP000319525"/>
    </source>
</evidence>